<dbReference type="InterPro" id="IPR013750">
    <property type="entry name" value="GHMP_kinase_C_dom"/>
</dbReference>
<dbReference type="Gene3D" id="3.10.580.10">
    <property type="entry name" value="CBS-domain"/>
    <property type="match status" value="1"/>
</dbReference>
<keyword evidence="4" id="KW-0129">CBS domain</keyword>
<dbReference type="PROSITE" id="PS51371">
    <property type="entry name" value="CBS"/>
    <property type="match status" value="1"/>
</dbReference>
<evidence type="ECO:0000313" key="6">
    <source>
        <dbReference type="EMBL" id="NEX21704.1"/>
    </source>
</evidence>
<dbReference type="InterPro" id="IPR036554">
    <property type="entry name" value="GHMP_kinase_C_sf"/>
</dbReference>
<name>A0A6P1E140_9GAMM</name>
<dbReference type="PANTHER" id="PTHR10457:SF9">
    <property type="entry name" value="D-GLYCERO-ALPHA-D-MANNO-HEPTOSE 7-PHOSPHATE KINASE"/>
    <property type="match status" value="1"/>
</dbReference>
<dbReference type="Gene3D" id="3.30.230.120">
    <property type="match status" value="1"/>
</dbReference>
<reference evidence="6 7" key="2">
    <citation type="submission" date="2020-02" db="EMBL/GenBank/DDBJ databases">
        <title>Genome sequences of Thiorhodococcus mannitoliphagus and Thiorhodococcus minor, purple sulfur photosynthetic bacteria in the gammaproteobacterial family, Chromatiaceae.</title>
        <authorList>
            <person name="Aviles F.A."/>
            <person name="Meyer T.E."/>
            <person name="Kyndt J.A."/>
        </authorList>
    </citation>
    <scope>NUCLEOTIDE SEQUENCE [LARGE SCALE GENOMIC DNA]</scope>
    <source>
        <strain evidence="6 7">DSM 18266</strain>
    </source>
</reference>
<evidence type="ECO:0000259" key="5">
    <source>
        <dbReference type="PROSITE" id="PS51371"/>
    </source>
</evidence>
<accession>A0A6P1E140</accession>
<dbReference type="GO" id="GO:0005524">
    <property type="term" value="F:ATP binding"/>
    <property type="evidence" value="ECO:0007669"/>
    <property type="project" value="UniProtKB-KW"/>
</dbReference>
<keyword evidence="7" id="KW-1185">Reference proteome</keyword>
<keyword evidence="2" id="KW-0418">Kinase</keyword>
<dbReference type="PANTHER" id="PTHR10457">
    <property type="entry name" value="MEVALONATE KINASE/GALACTOKINASE"/>
    <property type="match status" value="1"/>
</dbReference>
<comment type="caution">
    <text evidence="6">The sequence shown here is derived from an EMBL/GenBank/DDBJ whole genome shotgun (WGS) entry which is preliminary data.</text>
</comment>
<dbReference type="SUPFAM" id="SSF54211">
    <property type="entry name" value="Ribosomal protein S5 domain 2-like"/>
    <property type="match status" value="1"/>
</dbReference>
<dbReference type="SUPFAM" id="SSF55060">
    <property type="entry name" value="GHMP Kinase, C-terminal domain"/>
    <property type="match status" value="1"/>
</dbReference>
<feature type="domain" description="CBS" evidence="5">
    <location>
        <begin position="1"/>
        <end position="62"/>
    </location>
</feature>
<dbReference type="Pfam" id="PF00571">
    <property type="entry name" value="CBS"/>
    <property type="match status" value="2"/>
</dbReference>
<dbReference type="InterPro" id="IPR001174">
    <property type="entry name" value="HddA/FKP"/>
</dbReference>
<proteinExistence type="predicted"/>
<dbReference type="SUPFAM" id="SSF54631">
    <property type="entry name" value="CBS-domain pair"/>
    <property type="match status" value="1"/>
</dbReference>
<dbReference type="Proteomes" id="UP000471640">
    <property type="component" value="Unassembled WGS sequence"/>
</dbReference>
<reference evidence="7" key="1">
    <citation type="journal article" date="2020" name="Microbiol. Resour. Announc.">
        <title>Draft Genome Sequences of Thiorhodococcus mannitoliphagus and Thiorhodococcus minor, Purple Sulfur Photosynthetic Bacteria in the Gammaproteobacterial Family Chromatiaceae.</title>
        <authorList>
            <person name="Aviles F.A."/>
            <person name="Meyer T.E."/>
            <person name="Kyndt J.A."/>
        </authorList>
    </citation>
    <scope>NUCLEOTIDE SEQUENCE [LARGE SCALE GENOMIC DNA]</scope>
    <source>
        <strain evidence="7">DSM 18266</strain>
    </source>
</reference>
<organism evidence="6 7">
    <name type="scientific">Thiorhodococcus mannitoliphagus</name>
    <dbReference type="NCBI Taxonomy" id="329406"/>
    <lineage>
        <taxon>Bacteria</taxon>
        <taxon>Pseudomonadati</taxon>
        <taxon>Pseudomonadota</taxon>
        <taxon>Gammaproteobacteria</taxon>
        <taxon>Chromatiales</taxon>
        <taxon>Chromatiaceae</taxon>
        <taxon>Thiorhodococcus</taxon>
    </lineage>
</organism>
<keyword evidence="1" id="KW-0547">Nucleotide-binding</keyword>
<dbReference type="AlphaFoldDB" id="A0A6P1E140"/>
<dbReference type="InterPro" id="IPR046342">
    <property type="entry name" value="CBS_dom_sf"/>
</dbReference>
<sequence length="455" mass="50034">MNPMFKQMCLLDEQPVRQAIQRLETSRIQIAFVLDAADRLVGVVTNGDIRRFLLEGGQIADSVRLCMNRSFRSVPEDSSREDLLKLLDLGLNAIPRLDAAGRLIDVVTPSSLPTVPEAPVLVRSRAPARVSFGGGGSDVTYFFVDQPGAVLSTTISLFCHVTLIPRNDTEIHLHSEDIGIVQRYVSIDDLQIRLEQNSLLAATVSVIRPSFGFELYARSDFPIGSGLGGSSAVTTAVVSAFNELRLDRWTPYEIAEVSFQAERLCFGVAGGWQDQYASAFGGFNLIEFDGTRNLVHPIRLDEAIVDELEECLILCDTEVTHESDAIHRAQRVDFDKGKIATDLKDAVDVCRKMHHHLIRGELAEFGRSLHAGWQLKRALTSTVSNARIDEVYSAAMSAGASGGKLLGAGGGGFFLFFVEPRFRRAVTESLKSAGCRLSAFRFESRGVVSWRTKLI</sequence>
<protein>
    <submittedName>
        <fullName evidence="6">CBS domain-containing protein</fullName>
    </submittedName>
</protein>
<dbReference type="InterPro" id="IPR000644">
    <property type="entry name" value="CBS_dom"/>
</dbReference>
<dbReference type="GO" id="GO:0006012">
    <property type="term" value="P:galactose metabolic process"/>
    <property type="evidence" value="ECO:0007669"/>
    <property type="project" value="TreeGrafter"/>
</dbReference>
<dbReference type="Pfam" id="PF00288">
    <property type="entry name" value="GHMP_kinases_N"/>
    <property type="match status" value="1"/>
</dbReference>
<evidence type="ECO:0000256" key="4">
    <source>
        <dbReference type="PROSITE-ProRule" id="PRU00703"/>
    </source>
</evidence>
<evidence type="ECO:0000256" key="3">
    <source>
        <dbReference type="ARBA" id="ARBA00022840"/>
    </source>
</evidence>
<evidence type="ECO:0000256" key="2">
    <source>
        <dbReference type="ARBA" id="ARBA00022777"/>
    </source>
</evidence>
<gene>
    <name evidence="6" type="ORF">G3480_15525</name>
</gene>
<dbReference type="PRINTS" id="PR00960">
    <property type="entry name" value="LMBPPROTEIN"/>
</dbReference>
<evidence type="ECO:0000313" key="7">
    <source>
        <dbReference type="Proteomes" id="UP000471640"/>
    </source>
</evidence>
<keyword evidence="2" id="KW-0808">Transferase</keyword>
<dbReference type="InterPro" id="IPR006204">
    <property type="entry name" value="GHMP_kinase_N_dom"/>
</dbReference>
<dbReference type="Pfam" id="PF08544">
    <property type="entry name" value="GHMP_kinases_C"/>
    <property type="match status" value="1"/>
</dbReference>
<dbReference type="EMBL" id="JAAIJR010000065">
    <property type="protein sequence ID" value="NEX21704.1"/>
    <property type="molecule type" value="Genomic_DNA"/>
</dbReference>
<dbReference type="InterPro" id="IPR020568">
    <property type="entry name" value="Ribosomal_Su5_D2-typ_SF"/>
</dbReference>
<keyword evidence="3" id="KW-0067">ATP-binding</keyword>
<dbReference type="GO" id="GO:0005829">
    <property type="term" value="C:cytosol"/>
    <property type="evidence" value="ECO:0007669"/>
    <property type="project" value="TreeGrafter"/>
</dbReference>
<dbReference type="GO" id="GO:0004335">
    <property type="term" value="F:galactokinase activity"/>
    <property type="evidence" value="ECO:0007669"/>
    <property type="project" value="TreeGrafter"/>
</dbReference>
<evidence type="ECO:0000256" key="1">
    <source>
        <dbReference type="ARBA" id="ARBA00022741"/>
    </source>
</evidence>